<dbReference type="EMBL" id="CAJNOQ010000122">
    <property type="protein sequence ID" value="CAF0760011.1"/>
    <property type="molecule type" value="Genomic_DNA"/>
</dbReference>
<dbReference type="Proteomes" id="UP000682733">
    <property type="component" value="Unassembled WGS sequence"/>
</dbReference>
<keyword evidence="1" id="KW-0472">Membrane</keyword>
<dbReference type="OrthoDB" id="5835136at2759"/>
<dbReference type="InterPro" id="IPR050931">
    <property type="entry name" value="Mito_Protein_Transport_Metaxin"/>
</dbReference>
<evidence type="ECO:0000259" key="2">
    <source>
        <dbReference type="Pfam" id="PF17171"/>
    </source>
</evidence>
<dbReference type="EMBL" id="CAJOBA010001487">
    <property type="protein sequence ID" value="CAF3598440.1"/>
    <property type="molecule type" value="Genomic_DNA"/>
</dbReference>
<evidence type="ECO:0000256" key="1">
    <source>
        <dbReference type="SAM" id="Phobius"/>
    </source>
</evidence>
<reference evidence="3" key="1">
    <citation type="submission" date="2021-02" db="EMBL/GenBank/DDBJ databases">
        <authorList>
            <person name="Nowell W R."/>
        </authorList>
    </citation>
    <scope>NUCLEOTIDE SEQUENCE</scope>
</reference>
<evidence type="ECO:0000313" key="3">
    <source>
        <dbReference type="EMBL" id="CAF0760011.1"/>
    </source>
</evidence>
<evidence type="ECO:0000313" key="4">
    <source>
        <dbReference type="EMBL" id="CAF0814469.1"/>
    </source>
</evidence>
<dbReference type="EMBL" id="CAJOBC010000122">
    <property type="protein sequence ID" value="CAF3540772.1"/>
    <property type="molecule type" value="Genomic_DNA"/>
</dbReference>
<dbReference type="Proteomes" id="UP000681722">
    <property type="component" value="Unassembled WGS sequence"/>
</dbReference>
<sequence>MSESEVVKLDFTSLEIWPADSSSSLPSFDPECLCVLHIDIDDQYPEQGDLLALTALTKSNFIPAVLDTFWLDETYRRAVIDTQYSKVLKGFPLSFIYGKQVTNQLKNNFFLRRFQNGVHPINESNLEQIRKSIFIKGKEAIDLLAVQLGTKSFFFGSNPSSFDSLIFGYLAALIKSPATANSPLARYASNHTNLRSFVDRISINYLYRSKPYDEQVLSTENEPNVKNTTSKPKQASEERLRDKIAVISIGILTLCAYAYLSGLIRIEIHETE</sequence>
<proteinExistence type="predicted"/>
<comment type="caution">
    <text evidence="3">The sequence shown here is derived from an EMBL/GenBank/DDBJ whole genome shotgun (WGS) entry which is preliminary data.</text>
</comment>
<dbReference type="GO" id="GO:0007005">
    <property type="term" value="P:mitochondrion organization"/>
    <property type="evidence" value="ECO:0007669"/>
    <property type="project" value="TreeGrafter"/>
</dbReference>
<evidence type="ECO:0000313" key="7">
    <source>
        <dbReference type="Proteomes" id="UP000663829"/>
    </source>
</evidence>
<feature type="domain" description="Metaxin glutathione S-transferase" evidence="2">
    <location>
        <begin position="137"/>
        <end position="201"/>
    </location>
</feature>
<organism evidence="3 7">
    <name type="scientific">Didymodactylos carnosus</name>
    <dbReference type="NCBI Taxonomy" id="1234261"/>
    <lineage>
        <taxon>Eukaryota</taxon>
        <taxon>Metazoa</taxon>
        <taxon>Spiralia</taxon>
        <taxon>Gnathifera</taxon>
        <taxon>Rotifera</taxon>
        <taxon>Eurotatoria</taxon>
        <taxon>Bdelloidea</taxon>
        <taxon>Philodinida</taxon>
        <taxon>Philodinidae</taxon>
        <taxon>Didymodactylos</taxon>
    </lineage>
</organism>
<evidence type="ECO:0000313" key="6">
    <source>
        <dbReference type="EMBL" id="CAF3598440.1"/>
    </source>
</evidence>
<gene>
    <name evidence="3" type="ORF">GPM918_LOCUS1331</name>
    <name evidence="4" type="ORF">OVA965_LOCUS5319</name>
    <name evidence="5" type="ORF">SRO942_LOCUS1331</name>
    <name evidence="6" type="ORF">TMI583_LOCUS5317</name>
</gene>
<evidence type="ECO:0000313" key="5">
    <source>
        <dbReference type="EMBL" id="CAF3540772.1"/>
    </source>
</evidence>
<accession>A0A813Q0X9</accession>
<name>A0A813Q0X9_9BILA</name>
<dbReference type="Proteomes" id="UP000663829">
    <property type="component" value="Unassembled WGS sequence"/>
</dbReference>
<keyword evidence="7" id="KW-1185">Reference proteome</keyword>
<dbReference type="PANTHER" id="PTHR12289:SF41">
    <property type="entry name" value="FAILED AXON CONNECTIONS-RELATED"/>
    <property type="match status" value="1"/>
</dbReference>
<dbReference type="Pfam" id="PF17171">
    <property type="entry name" value="GST_C_6"/>
    <property type="match status" value="1"/>
</dbReference>
<dbReference type="PANTHER" id="PTHR12289">
    <property type="entry name" value="METAXIN RELATED"/>
    <property type="match status" value="1"/>
</dbReference>
<dbReference type="AlphaFoldDB" id="A0A813Q0X9"/>
<feature type="transmembrane region" description="Helical" evidence="1">
    <location>
        <begin position="244"/>
        <end position="266"/>
    </location>
</feature>
<keyword evidence="1" id="KW-0812">Transmembrane</keyword>
<dbReference type="InterPro" id="IPR033468">
    <property type="entry name" value="Metaxin_GST"/>
</dbReference>
<protein>
    <recommendedName>
        <fullName evidence="2">Metaxin glutathione S-transferase domain-containing protein</fullName>
    </recommendedName>
</protein>
<dbReference type="EMBL" id="CAJNOK010001487">
    <property type="protein sequence ID" value="CAF0814469.1"/>
    <property type="molecule type" value="Genomic_DNA"/>
</dbReference>
<keyword evidence="1" id="KW-1133">Transmembrane helix</keyword>
<dbReference type="GO" id="GO:0001401">
    <property type="term" value="C:SAM complex"/>
    <property type="evidence" value="ECO:0007669"/>
    <property type="project" value="TreeGrafter"/>
</dbReference>
<dbReference type="Proteomes" id="UP000677228">
    <property type="component" value="Unassembled WGS sequence"/>
</dbReference>